<keyword evidence="4" id="KW-1185">Reference proteome</keyword>
<feature type="compositionally biased region" description="Acidic residues" evidence="1">
    <location>
        <begin position="230"/>
        <end position="245"/>
    </location>
</feature>
<gene>
    <name evidence="3" type="ORF">BSL78_13359</name>
</gene>
<proteinExistence type="predicted"/>
<dbReference type="OrthoDB" id="5972258at2759"/>
<evidence type="ECO:0000313" key="3">
    <source>
        <dbReference type="EMBL" id="PIK49772.1"/>
    </source>
</evidence>
<feature type="compositionally biased region" description="Basic and acidic residues" evidence="1">
    <location>
        <begin position="246"/>
        <end position="257"/>
    </location>
</feature>
<evidence type="ECO:0000256" key="1">
    <source>
        <dbReference type="SAM" id="MobiDB-lite"/>
    </source>
</evidence>
<dbReference type="EMBL" id="MRZV01000448">
    <property type="protein sequence ID" value="PIK49772.1"/>
    <property type="molecule type" value="Genomic_DNA"/>
</dbReference>
<evidence type="ECO:0000313" key="4">
    <source>
        <dbReference type="Proteomes" id="UP000230750"/>
    </source>
</evidence>
<dbReference type="Pfam" id="PF00307">
    <property type="entry name" value="CH"/>
    <property type="match status" value="1"/>
</dbReference>
<protein>
    <submittedName>
        <fullName evidence="3">Putative EH domain-binding protein 1-like isoform X3</fullName>
    </submittedName>
</protein>
<dbReference type="Proteomes" id="UP000230750">
    <property type="component" value="Unassembled WGS sequence"/>
</dbReference>
<dbReference type="InterPro" id="IPR001715">
    <property type="entry name" value="CH_dom"/>
</dbReference>
<comment type="caution">
    <text evidence="3">The sequence shown here is derived from an EMBL/GenBank/DDBJ whole genome shotgun (WGS) entry which is preliminary data.</text>
</comment>
<organism evidence="3 4">
    <name type="scientific">Stichopus japonicus</name>
    <name type="common">Sea cucumber</name>
    <dbReference type="NCBI Taxonomy" id="307972"/>
    <lineage>
        <taxon>Eukaryota</taxon>
        <taxon>Metazoa</taxon>
        <taxon>Echinodermata</taxon>
        <taxon>Eleutherozoa</taxon>
        <taxon>Echinozoa</taxon>
        <taxon>Holothuroidea</taxon>
        <taxon>Aspidochirotacea</taxon>
        <taxon>Aspidochirotida</taxon>
        <taxon>Stichopodidae</taxon>
        <taxon>Apostichopus</taxon>
    </lineage>
</organism>
<dbReference type="PANTHER" id="PTHR23167:SF46">
    <property type="entry name" value="EPS15 HOMOLOGY DOMAIN CONTAINING PROTEIN-BINDING PROTEIN 1, ISOFORM F"/>
    <property type="match status" value="1"/>
</dbReference>
<reference evidence="3 4" key="1">
    <citation type="journal article" date="2017" name="PLoS Biol.">
        <title>The sea cucumber genome provides insights into morphological evolution and visceral regeneration.</title>
        <authorList>
            <person name="Zhang X."/>
            <person name="Sun L."/>
            <person name="Yuan J."/>
            <person name="Sun Y."/>
            <person name="Gao Y."/>
            <person name="Zhang L."/>
            <person name="Li S."/>
            <person name="Dai H."/>
            <person name="Hamel J.F."/>
            <person name="Liu C."/>
            <person name="Yu Y."/>
            <person name="Liu S."/>
            <person name="Lin W."/>
            <person name="Guo K."/>
            <person name="Jin S."/>
            <person name="Xu P."/>
            <person name="Storey K.B."/>
            <person name="Huan P."/>
            <person name="Zhang T."/>
            <person name="Zhou Y."/>
            <person name="Zhang J."/>
            <person name="Lin C."/>
            <person name="Li X."/>
            <person name="Xing L."/>
            <person name="Huo D."/>
            <person name="Sun M."/>
            <person name="Wang L."/>
            <person name="Mercier A."/>
            <person name="Li F."/>
            <person name="Yang H."/>
            <person name="Xiang J."/>
        </authorList>
    </citation>
    <scope>NUCLEOTIDE SEQUENCE [LARGE SCALE GENOMIC DNA]</scope>
    <source>
        <strain evidence="3">Shaxun</strain>
        <tissue evidence="3">Muscle</tissue>
    </source>
</reference>
<dbReference type="PANTHER" id="PTHR23167">
    <property type="entry name" value="CALPONIN HOMOLOGY DOMAIN-CONTAINING PROTEIN DDB_G0272472-RELATED"/>
    <property type="match status" value="1"/>
</dbReference>
<feature type="domain" description="Calponin-homology (CH)" evidence="2">
    <location>
        <begin position="84"/>
        <end position="145"/>
    </location>
</feature>
<feature type="compositionally biased region" description="Basic and acidic residues" evidence="1">
    <location>
        <begin position="338"/>
        <end position="356"/>
    </location>
</feature>
<dbReference type="InterPro" id="IPR050540">
    <property type="entry name" value="F-actin_Monoox_Mical"/>
</dbReference>
<dbReference type="InterPro" id="IPR036872">
    <property type="entry name" value="CH_dom_sf"/>
</dbReference>
<dbReference type="AlphaFoldDB" id="A0A2G8KP31"/>
<feature type="region of interest" description="Disordered" evidence="1">
    <location>
        <begin position="324"/>
        <end position="358"/>
    </location>
</feature>
<dbReference type="Gene3D" id="1.10.418.10">
    <property type="entry name" value="Calponin-like domain"/>
    <property type="match status" value="1"/>
</dbReference>
<name>A0A2G8KP31_STIJA</name>
<sequence length="416" mass="47032">MQFIDICRFENYFFLVDKNKLFIASNRAAPYKRSSKESRQESSLSGSLAVVQGGNRWLQRGQSHQSHNLLAERPAFCPSSIISNPELIDFSSLSPHDIKGNNKKAFDAAATLGIPRLLDPKDMAILAMPDKLAVMTYLFQLRAHFTGQQMEVQTIGDTEKKSSYIVGNFSSDKTVSKAIFAQEAQKVLETNDTSPMEEAPSTPSAAGTEPLERTAIETEEVDSSTPEMVVSEEDNVGEGESEVETINERTGEEKDVSIEKEEKGEIIVPETTEIAVQDVGEAQKQEAEEKKDEAEKNVKFEEIKRPLSRSEELKERARKLLEQAKKEAAARRLNRIQSKTEDSPKEEDKKKEDLKQRAQRLIAQARQGINKPEIEGIEEMAEAARSQNVDVCRRKKKELMYRDLFELIEYRDTIRV</sequence>
<dbReference type="SUPFAM" id="SSF47576">
    <property type="entry name" value="Calponin-homology domain, CH-domain"/>
    <property type="match status" value="1"/>
</dbReference>
<dbReference type="STRING" id="307972.A0A2G8KP31"/>
<feature type="region of interest" description="Disordered" evidence="1">
    <location>
        <begin position="189"/>
        <end position="257"/>
    </location>
</feature>
<accession>A0A2G8KP31</accession>
<evidence type="ECO:0000259" key="2">
    <source>
        <dbReference type="Pfam" id="PF00307"/>
    </source>
</evidence>